<dbReference type="Gene3D" id="3.30.9.10">
    <property type="entry name" value="D-Amino Acid Oxidase, subunit A, domain 2"/>
    <property type="match status" value="1"/>
</dbReference>
<gene>
    <name evidence="6" type="ORF">RH857_08990</name>
</gene>
<dbReference type="SUPFAM" id="SSF54373">
    <property type="entry name" value="FAD-linked reductases, C-terminal domain"/>
    <property type="match status" value="1"/>
</dbReference>
<protein>
    <submittedName>
        <fullName evidence="6">FAD-dependent oxidoreductase</fullName>
    </submittedName>
</protein>
<dbReference type="Pfam" id="PF01266">
    <property type="entry name" value="DAO"/>
    <property type="match status" value="1"/>
</dbReference>
<dbReference type="SUPFAM" id="SSF51905">
    <property type="entry name" value="FAD/NAD(P)-binding domain"/>
    <property type="match status" value="1"/>
</dbReference>
<keyword evidence="3" id="KW-0274">FAD</keyword>
<dbReference type="EMBL" id="JAVKGT010000021">
    <property type="protein sequence ID" value="MDR5712263.1"/>
    <property type="molecule type" value="Genomic_DNA"/>
</dbReference>
<dbReference type="RefSeq" id="WP_310537644.1">
    <property type="nucleotide sequence ID" value="NZ_BAAAOC010000086.1"/>
</dbReference>
<evidence type="ECO:0000259" key="5">
    <source>
        <dbReference type="Pfam" id="PF01266"/>
    </source>
</evidence>
<reference evidence="7" key="1">
    <citation type="submission" date="2023-07" db="EMBL/GenBank/DDBJ databases">
        <title>Description of three actinobacteria isolated from air of manufacturing shop in a pharmaceutical factory.</title>
        <authorList>
            <person name="Zhang D.-F."/>
        </authorList>
    </citation>
    <scope>NUCLEOTIDE SEQUENCE [LARGE SCALE GENOMIC DNA]</scope>
    <source>
        <strain evidence="7">CCTCC AB 207010</strain>
    </source>
</reference>
<dbReference type="InterPro" id="IPR036188">
    <property type="entry name" value="FAD/NAD-bd_sf"/>
</dbReference>
<comment type="caution">
    <text evidence="6">The sequence shown here is derived from an EMBL/GenBank/DDBJ whole genome shotgun (WGS) entry which is preliminary data.</text>
</comment>
<sequence length="377" mass="40771">MAESSADVVVIGSGLAGASAAWHLARSGREVTLLERFHLGHSNGSSHGTSRIFRRAYADPFYVELTGRGEPWWDALESEAGVPLRTVTGGLDSGIKRDASRLLEVMRGCGVAAHMMAPEEVTERWPGLVVDEPAMFHPDAGWLNADATVAAMVNRAQAHGAQLVTGAVVESLEPAGEGLRVHSTTGISWRARHVVLCMGAWLPEQLPRFLRDLNLKPALPQFTVKQQEVFHFRQRDPGVQYPVVVHKGIAAHNDGEFYTLPSGADGGESPAMKIGQFDSAFTTTASGRDKVIDPRARHDVDHYLQEHFPGLEPEPTAAMSCLFTMTSDEDFLIDTVGPLTIASPCSGHGAKFAPLLGEIIAQAVGGVEPPERFRFRL</sequence>
<feature type="domain" description="FAD dependent oxidoreductase" evidence="5">
    <location>
        <begin position="7"/>
        <end position="362"/>
    </location>
</feature>
<comment type="cofactor">
    <cofactor evidence="1">
        <name>FAD</name>
        <dbReference type="ChEBI" id="CHEBI:57692"/>
    </cofactor>
</comment>
<evidence type="ECO:0000313" key="7">
    <source>
        <dbReference type="Proteomes" id="UP001260872"/>
    </source>
</evidence>
<evidence type="ECO:0000256" key="2">
    <source>
        <dbReference type="ARBA" id="ARBA00022630"/>
    </source>
</evidence>
<evidence type="ECO:0000313" key="6">
    <source>
        <dbReference type="EMBL" id="MDR5712263.1"/>
    </source>
</evidence>
<dbReference type="PANTHER" id="PTHR10961:SF7">
    <property type="entry name" value="FAD DEPENDENT OXIDOREDUCTASE DOMAIN-CONTAINING PROTEIN"/>
    <property type="match status" value="1"/>
</dbReference>
<keyword evidence="7" id="KW-1185">Reference proteome</keyword>
<evidence type="ECO:0000256" key="3">
    <source>
        <dbReference type="ARBA" id="ARBA00022827"/>
    </source>
</evidence>
<dbReference type="Proteomes" id="UP001260872">
    <property type="component" value="Unassembled WGS sequence"/>
</dbReference>
<accession>A0ABU1FVR0</accession>
<dbReference type="InterPro" id="IPR045170">
    <property type="entry name" value="MTOX"/>
</dbReference>
<dbReference type="Gene3D" id="3.50.50.60">
    <property type="entry name" value="FAD/NAD(P)-binding domain"/>
    <property type="match status" value="1"/>
</dbReference>
<dbReference type="PANTHER" id="PTHR10961">
    <property type="entry name" value="PEROXISOMAL SARCOSINE OXIDASE"/>
    <property type="match status" value="1"/>
</dbReference>
<evidence type="ECO:0000256" key="4">
    <source>
        <dbReference type="ARBA" id="ARBA00023002"/>
    </source>
</evidence>
<name>A0ABU1FVR0_9MICC</name>
<organism evidence="6 7">
    <name type="scientific">Nesterenkonia flava</name>
    <dbReference type="NCBI Taxonomy" id="469799"/>
    <lineage>
        <taxon>Bacteria</taxon>
        <taxon>Bacillati</taxon>
        <taxon>Actinomycetota</taxon>
        <taxon>Actinomycetes</taxon>
        <taxon>Micrococcales</taxon>
        <taxon>Micrococcaceae</taxon>
        <taxon>Nesterenkonia</taxon>
    </lineage>
</organism>
<dbReference type="InterPro" id="IPR006076">
    <property type="entry name" value="FAD-dep_OxRdtase"/>
</dbReference>
<keyword evidence="2" id="KW-0285">Flavoprotein</keyword>
<evidence type="ECO:0000256" key="1">
    <source>
        <dbReference type="ARBA" id="ARBA00001974"/>
    </source>
</evidence>
<proteinExistence type="predicted"/>
<keyword evidence="4" id="KW-0560">Oxidoreductase</keyword>